<dbReference type="Gene3D" id="2.60.40.380">
    <property type="entry name" value="Purple acid phosphatase-like, N-terminal"/>
    <property type="match status" value="1"/>
</dbReference>
<dbReference type="Gene3D" id="3.60.21.10">
    <property type="match status" value="1"/>
</dbReference>
<dbReference type="InterPro" id="IPR015914">
    <property type="entry name" value="PAPs_N"/>
</dbReference>
<protein>
    <submittedName>
        <fullName evidence="4">Metallophosphoesterase</fullName>
    </submittedName>
</protein>
<dbReference type="InterPro" id="IPR004843">
    <property type="entry name" value="Calcineurin-like_PHP"/>
</dbReference>
<accession>A0ABZ0ILE9</accession>
<gene>
    <name evidence="4" type="ORF">RT717_20745</name>
</gene>
<keyword evidence="5" id="KW-1185">Reference proteome</keyword>
<feature type="domain" description="LamG-like jellyroll fold" evidence="3">
    <location>
        <begin position="89"/>
        <end position="228"/>
    </location>
</feature>
<dbReference type="SUPFAM" id="SSF56300">
    <property type="entry name" value="Metallo-dependent phosphatases"/>
    <property type="match status" value="1"/>
</dbReference>
<dbReference type="EMBL" id="CP136051">
    <property type="protein sequence ID" value="WOK05506.1"/>
    <property type="molecule type" value="Genomic_DNA"/>
</dbReference>
<evidence type="ECO:0000313" key="4">
    <source>
        <dbReference type="EMBL" id="WOK05506.1"/>
    </source>
</evidence>
<sequence>MKYRLVLLFALQTSLVFSQDIKTGLLGDWWLWPEYSLPARANNTPGNQPKAPASVFADVDSRSIPLVLKGEELTQRLTGILPQNQLPTAAFTVECWLVNHVNQPVGMLAAVKPKYTGAEPQWLLGLYEREIIFSLKPEKEPFAAVVSHEIKARGWKNYWGHLVGVYDGSSMKLYLNGELLGEQKVGAMAASTQDKELELAAYMHNEPYMQLGNLLKNFRLYNRALTVTEIKQRNSYLQKLVEEGKLWPDTFHFNAGPYLNYATTTSINVLWETDRPTRAVVEYGESLPLKQKKELPVASLKKDGPGAEGKYIQELTIDNLKPGTTYFYNVRVVAEDGQEMESGVLTFATAVEPDAPFAFGIIGDTEARPHVNDRVAKMLWDERSNFLMIVGDLTDGGQEHYKFEWNYEYFAAMTQLTSRVPVFPVAGNGESDLYWYNQYHALPEPEGFYSFTYGNAEFFMLNSNKRDEFAPGKKQYVWLEEKLKASTAKWKFVAHHHAPYSADEDDYGNSWEGPTDLGDKKVREIVPLYEKYGVDMVFFGHLHTYQRTMPIEANKVSEQNGVVYIQAGGAGGNLEDFAPTRAWFSAKTYRGHHYCIVGVNGGSLSFKMYDTEGRLKDFLELRK</sequence>
<dbReference type="RefSeq" id="WP_317488267.1">
    <property type="nucleotide sequence ID" value="NZ_CP136051.1"/>
</dbReference>
<dbReference type="Pfam" id="PF16656">
    <property type="entry name" value="Pur_ac_phosph_N"/>
    <property type="match status" value="1"/>
</dbReference>
<evidence type="ECO:0000256" key="1">
    <source>
        <dbReference type="ARBA" id="ARBA00022729"/>
    </source>
</evidence>
<dbReference type="SMART" id="SM00560">
    <property type="entry name" value="LamGL"/>
    <property type="match status" value="1"/>
</dbReference>
<dbReference type="PANTHER" id="PTHR22953:SF153">
    <property type="entry name" value="PURPLE ACID PHOSPHATASE"/>
    <property type="match status" value="1"/>
</dbReference>
<keyword evidence="1" id="KW-0732">Signal</keyword>
<dbReference type="InterPro" id="IPR013320">
    <property type="entry name" value="ConA-like_dom_sf"/>
</dbReference>
<dbReference type="InterPro" id="IPR029052">
    <property type="entry name" value="Metallo-depent_PP-like"/>
</dbReference>
<evidence type="ECO:0000313" key="5">
    <source>
        <dbReference type="Proteomes" id="UP001302349"/>
    </source>
</evidence>
<dbReference type="SUPFAM" id="SSF49899">
    <property type="entry name" value="Concanavalin A-like lectins/glucanases"/>
    <property type="match status" value="1"/>
</dbReference>
<dbReference type="SUPFAM" id="SSF49363">
    <property type="entry name" value="Purple acid phosphatase, N-terminal domain"/>
    <property type="match status" value="1"/>
</dbReference>
<dbReference type="Proteomes" id="UP001302349">
    <property type="component" value="Chromosome"/>
</dbReference>
<dbReference type="InterPro" id="IPR039331">
    <property type="entry name" value="PAPs-like"/>
</dbReference>
<evidence type="ECO:0000259" key="3">
    <source>
        <dbReference type="SMART" id="SM00560"/>
    </source>
</evidence>
<name>A0ABZ0ILE9_9BACT</name>
<evidence type="ECO:0000256" key="2">
    <source>
        <dbReference type="ARBA" id="ARBA00023157"/>
    </source>
</evidence>
<dbReference type="Pfam" id="PF00149">
    <property type="entry name" value="Metallophos"/>
    <property type="match status" value="1"/>
</dbReference>
<dbReference type="Pfam" id="PF13385">
    <property type="entry name" value="Laminin_G_3"/>
    <property type="match status" value="1"/>
</dbReference>
<dbReference type="Gene3D" id="2.60.120.200">
    <property type="match status" value="1"/>
</dbReference>
<reference evidence="4 5" key="1">
    <citation type="journal article" date="2023" name="Microbiol. Resour. Announc.">
        <title>Complete Genome Sequence of Imperialibacter roseus strain P4T.</title>
        <authorList>
            <person name="Tizabi D.R."/>
            <person name="Bachvaroff T."/>
            <person name="Hill R.T."/>
        </authorList>
    </citation>
    <scope>NUCLEOTIDE SEQUENCE [LARGE SCALE GENOMIC DNA]</scope>
    <source>
        <strain evidence="4 5">P4T</strain>
    </source>
</reference>
<keyword evidence="2" id="KW-1015">Disulfide bond</keyword>
<dbReference type="PANTHER" id="PTHR22953">
    <property type="entry name" value="ACID PHOSPHATASE RELATED"/>
    <property type="match status" value="1"/>
</dbReference>
<organism evidence="4 5">
    <name type="scientific">Imperialibacter roseus</name>
    <dbReference type="NCBI Taxonomy" id="1324217"/>
    <lineage>
        <taxon>Bacteria</taxon>
        <taxon>Pseudomonadati</taxon>
        <taxon>Bacteroidota</taxon>
        <taxon>Cytophagia</taxon>
        <taxon>Cytophagales</taxon>
        <taxon>Flammeovirgaceae</taxon>
        <taxon>Imperialibacter</taxon>
    </lineage>
</organism>
<dbReference type="InterPro" id="IPR008963">
    <property type="entry name" value="Purple_acid_Pase-like_N"/>
</dbReference>
<dbReference type="InterPro" id="IPR006558">
    <property type="entry name" value="LamG-like"/>
</dbReference>
<proteinExistence type="predicted"/>